<reference evidence="1 2" key="1">
    <citation type="submission" date="2017-07" db="EMBL/GenBank/DDBJ databases">
        <title>Bifidobacterium novel species.</title>
        <authorList>
            <person name="Lugli G.A."/>
            <person name="Milani C."/>
            <person name="Duranti S."/>
            <person name="Mangifesta M."/>
        </authorList>
    </citation>
    <scope>NUCLEOTIDE SEQUENCE [LARGE SCALE GENOMIC DNA]</scope>
    <source>
        <strain evidence="2">Uis1B</strain>
    </source>
</reference>
<keyword evidence="2" id="KW-1185">Reference proteome</keyword>
<dbReference type="RefSeq" id="WP_101615737.1">
    <property type="nucleotide sequence ID" value="NZ_NMWU01000011.1"/>
</dbReference>
<dbReference type="AlphaFoldDB" id="A0A2N5JB42"/>
<evidence type="ECO:0000313" key="2">
    <source>
        <dbReference type="Proteomes" id="UP000235050"/>
    </source>
</evidence>
<dbReference type="EMBL" id="NMWU01000011">
    <property type="protein sequence ID" value="PLS31401.1"/>
    <property type="molecule type" value="Genomic_DNA"/>
</dbReference>
<dbReference type="Pfam" id="PF05402">
    <property type="entry name" value="PqqD"/>
    <property type="match status" value="1"/>
</dbReference>
<comment type="caution">
    <text evidence="1">The sequence shown here is derived from an EMBL/GenBank/DDBJ whole genome shotgun (WGS) entry which is preliminary data.</text>
</comment>
<sequence length="88" mass="9587">MRIKDGFVLREVAGQGVVIATGEASENFHGMIRLNATGELIWKALTDGKTEDGIVAELTARFDVSESQARADVADFIRQMSDNGFLVE</sequence>
<dbReference type="Gene3D" id="1.10.10.1150">
    <property type="entry name" value="Coenzyme PQQ synthesis protein D (PqqD)"/>
    <property type="match status" value="1"/>
</dbReference>
<name>A0A2N5JB42_9BIFI</name>
<evidence type="ECO:0000313" key="1">
    <source>
        <dbReference type="EMBL" id="PLS31401.1"/>
    </source>
</evidence>
<dbReference type="Proteomes" id="UP000235050">
    <property type="component" value="Unassembled WGS sequence"/>
</dbReference>
<protein>
    <submittedName>
        <fullName evidence="1">Coenzyme PQQ synthesis protein</fullName>
    </submittedName>
</protein>
<dbReference type="InterPro" id="IPR041881">
    <property type="entry name" value="PqqD_sf"/>
</dbReference>
<proteinExistence type="predicted"/>
<dbReference type="InterPro" id="IPR008792">
    <property type="entry name" value="PQQD"/>
</dbReference>
<dbReference type="OrthoDB" id="9795908at2"/>
<accession>A0A2N5JB42</accession>
<organism evidence="1 2">
    <name type="scientific">Bifidobacterium margollesii</name>
    <dbReference type="NCBI Taxonomy" id="2020964"/>
    <lineage>
        <taxon>Bacteria</taxon>
        <taxon>Bacillati</taxon>
        <taxon>Actinomycetota</taxon>
        <taxon>Actinomycetes</taxon>
        <taxon>Bifidobacteriales</taxon>
        <taxon>Bifidobacteriaceae</taxon>
        <taxon>Bifidobacterium</taxon>
    </lineage>
</organism>
<gene>
    <name evidence="1" type="ORF">Uis1B_0742</name>
</gene>